<reference evidence="1 2" key="1">
    <citation type="submission" date="2009-04" db="EMBL/GenBank/DDBJ databases">
        <authorList>
            <person name="Sebastian Y."/>
            <person name="Madupu R."/>
            <person name="Durkin A.S."/>
            <person name="Torralba M."/>
            <person name="Methe B."/>
            <person name="Sutton G.G."/>
            <person name="Strausberg R.L."/>
            <person name="Nelson K.E."/>
        </authorList>
    </citation>
    <scope>NUCLEOTIDE SEQUENCE [LARGE SCALE GENOMIC DNA]</scope>
    <source>
        <strain evidence="1 2">60-3</strain>
    </source>
</reference>
<evidence type="ECO:0000313" key="2">
    <source>
        <dbReference type="Proteomes" id="UP000003303"/>
    </source>
</evidence>
<name>C2MBK1_9PORP</name>
<evidence type="ECO:0000313" key="1">
    <source>
        <dbReference type="EMBL" id="EEK16931.1"/>
    </source>
</evidence>
<accession>C2MBK1</accession>
<dbReference type="EMBL" id="ACLR01000123">
    <property type="protein sequence ID" value="EEK16931.1"/>
    <property type="molecule type" value="Genomic_DNA"/>
</dbReference>
<dbReference type="Proteomes" id="UP000003303">
    <property type="component" value="Unassembled WGS sequence"/>
</dbReference>
<gene>
    <name evidence="1" type="ORF">PORUE0001_0683</name>
</gene>
<comment type="caution">
    <text evidence="1">The sequence shown here is derived from an EMBL/GenBank/DDBJ whole genome shotgun (WGS) entry which is preliminary data.</text>
</comment>
<dbReference type="AlphaFoldDB" id="C2MBK1"/>
<dbReference type="RefSeq" id="WP_007365269.1">
    <property type="nucleotide sequence ID" value="NZ_ACLR01000123.1"/>
</dbReference>
<organism evidence="1 2">
    <name type="scientific">Porphyromonas uenonis 60-3</name>
    <dbReference type="NCBI Taxonomy" id="596327"/>
    <lineage>
        <taxon>Bacteria</taxon>
        <taxon>Pseudomonadati</taxon>
        <taxon>Bacteroidota</taxon>
        <taxon>Bacteroidia</taxon>
        <taxon>Bacteroidales</taxon>
        <taxon>Porphyromonadaceae</taxon>
        <taxon>Porphyromonas</taxon>
    </lineage>
</organism>
<sequence>MGQRLPQGVDDSSALYYNIVIRRIYFSLERLYDWVSHTMVTS</sequence>
<proteinExistence type="predicted"/>
<keyword evidence="2" id="KW-1185">Reference proteome</keyword>
<protein>
    <submittedName>
        <fullName evidence="1">Uncharacterized protein</fullName>
    </submittedName>
</protein>